<keyword evidence="3" id="KW-1185">Reference proteome</keyword>
<dbReference type="EMBL" id="SMKA01000075">
    <property type="protein sequence ID" value="TDC28519.1"/>
    <property type="molecule type" value="Genomic_DNA"/>
</dbReference>
<dbReference type="SUPFAM" id="SSF63825">
    <property type="entry name" value="YWTD domain"/>
    <property type="match status" value="1"/>
</dbReference>
<proteinExistence type="predicted"/>
<accession>A0A4R4Q157</accession>
<keyword evidence="1" id="KW-0732">Signal</keyword>
<dbReference type="AlphaFoldDB" id="A0A4R4Q157"/>
<feature type="signal peptide" evidence="1">
    <location>
        <begin position="1"/>
        <end position="29"/>
    </location>
</feature>
<dbReference type="Proteomes" id="UP000295075">
    <property type="component" value="Unassembled WGS sequence"/>
</dbReference>
<evidence type="ECO:0000313" key="2">
    <source>
        <dbReference type="EMBL" id="TDC28519.1"/>
    </source>
</evidence>
<evidence type="ECO:0000256" key="1">
    <source>
        <dbReference type="SAM" id="SignalP"/>
    </source>
</evidence>
<dbReference type="OrthoDB" id="504981at2"/>
<gene>
    <name evidence="2" type="ORF">E1261_18190</name>
</gene>
<protein>
    <submittedName>
        <fullName evidence="2">Superoxide dismutase</fullName>
    </submittedName>
</protein>
<dbReference type="RefSeq" id="WP_132408069.1">
    <property type="nucleotide sequence ID" value="NZ_SMKA01000075.1"/>
</dbReference>
<dbReference type="InterPro" id="IPR051200">
    <property type="entry name" value="Host-pathogen_enzymatic-act"/>
</dbReference>
<organism evidence="2 3">
    <name type="scientific">Kribbella albertanoniae</name>
    <dbReference type="NCBI Taxonomy" id="1266829"/>
    <lineage>
        <taxon>Bacteria</taxon>
        <taxon>Bacillati</taxon>
        <taxon>Actinomycetota</taxon>
        <taxon>Actinomycetes</taxon>
        <taxon>Propionibacteriales</taxon>
        <taxon>Kribbellaceae</taxon>
        <taxon>Kribbella</taxon>
    </lineage>
</organism>
<dbReference type="InterPro" id="IPR011042">
    <property type="entry name" value="6-blade_b-propeller_TolB-like"/>
</dbReference>
<name>A0A4R4Q157_9ACTN</name>
<feature type="chain" id="PRO_5020240907" evidence="1">
    <location>
        <begin position="30"/>
        <end position="311"/>
    </location>
</feature>
<dbReference type="PANTHER" id="PTHR47197">
    <property type="entry name" value="PROTEIN NIRF"/>
    <property type="match status" value="1"/>
</dbReference>
<reference evidence="2 3" key="1">
    <citation type="submission" date="2019-03" db="EMBL/GenBank/DDBJ databases">
        <title>Draft genome sequences of novel Actinobacteria.</title>
        <authorList>
            <person name="Sahin N."/>
            <person name="Ay H."/>
            <person name="Saygin H."/>
        </authorList>
    </citation>
    <scope>NUCLEOTIDE SEQUENCE [LARGE SCALE GENOMIC DNA]</scope>
    <source>
        <strain evidence="2 3">JCM 30547</strain>
    </source>
</reference>
<dbReference type="PANTHER" id="PTHR47197:SF3">
    <property type="entry name" value="DIHYDRO-HEME D1 DEHYDROGENASE"/>
    <property type="match status" value="1"/>
</dbReference>
<dbReference type="Gene3D" id="2.120.10.30">
    <property type="entry name" value="TolB, C-terminal domain"/>
    <property type="match status" value="1"/>
</dbReference>
<sequence>MSHLVRRLAVLAGVPALLLGLVSAPTATATSQTTSFPARIELPAGFQPEGIAIARSTAYFGSRANGDIYAADLRTGTGKVLSPGPGTGSLGMKVDQQGRLFVAGAAGGNGRVIDTRTGKALASYTFTTTTPTFVNDVVLGKDAAWFTDSQRPVFYKLPLGRHGKLPAEAETIPLTGDYEHKPGNNGNGIALTPDGSALIIVQSSTGFLLRVDTKTGVARRIDLGGALMTNGDGLLLSGRTLYVVQNRLNKIAVVGLDQAATKGSVLREITSTDFDVPTTAAAFGNRLYLPNARFTTPPTATTPYWVTAVQR</sequence>
<comment type="caution">
    <text evidence="2">The sequence shown here is derived from an EMBL/GenBank/DDBJ whole genome shotgun (WGS) entry which is preliminary data.</text>
</comment>
<evidence type="ECO:0000313" key="3">
    <source>
        <dbReference type="Proteomes" id="UP000295075"/>
    </source>
</evidence>